<protein>
    <submittedName>
        <fullName evidence="2">YopX protein</fullName>
    </submittedName>
</protein>
<dbReference type="Gene3D" id="2.30.30.290">
    <property type="entry name" value="YopX-like domains"/>
    <property type="match status" value="1"/>
</dbReference>
<proteinExistence type="predicted"/>
<accession>A0A3S4SUT3</accession>
<dbReference type="SUPFAM" id="SSF159006">
    <property type="entry name" value="YopX-like"/>
    <property type="match status" value="1"/>
</dbReference>
<organism evidence="2 4">
    <name type="scientific">Campylobacter jejuni subsp. doylei</name>
    <dbReference type="NCBI Taxonomy" id="32021"/>
    <lineage>
        <taxon>Bacteria</taxon>
        <taxon>Pseudomonadati</taxon>
        <taxon>Campylobacterota</taxon>
        <taxon>Epsilonproteobacteria</taxon>
        <taxon>Campylobacterales</taxon>
        <taxon>Campylobacteraceae</taxon>
        <taxon>Campylobacter</taxon>
    </lineage>
</organism>
<dbReference type="InterPro" id="IPR019096">
    <property type="entry name" value="YopX_protein"/>
</dbReference>
<sequence length="130" mass="15439">MKLKDFDFRIWSELEKGYIEYPALAKLNSVLPAKVHYVNELIPCIKFDERDDEKELELWTGHFDKNDERIYEGDVVFLDDIEKNGFVIKREDNEYRVEFNKNYTLGLEILNKGNLLIIGNIHENPELLKC</sequence>
<gene>
    <name evidence="2" type="ORF">NCTC11951_00475</name>
    <name evidence="3" type="ORF">NCTC11951_01322</name>
</gene>
<reference evidence="2 4" key="1">
    <citation type="submission" date="2018-12" db="EMBL/GenBank/DDBJ databases">
        <authorList>
            <consortium name="Pathogen Informatics"/>
        </authorList>
    </citation>
    <scope>NUCLEOTIDE SEQUENCE [LARGE SCALE GENOMIC DNA]</scope>
    <source>
        <strain evidence="2 4">NCTC11951</strain>
    </source>
</reference>
<evidence type="ECO:0000313" key="2">
    <source>
        <dbReference type="EMBL" id="VEG60845.1"/>
    </source>
</evidence>
<dbReference type="Pfam" id="PF09643">
    <property type="entry name" value="YopX"/>
    <property type="match status" value="1"/>
</dbReference>
<evidence type="ECO:0000313" key="3">
    <source>
        <dbReference type="EMBL" id="VEG62192.1"/>
    </source>
</evidence>
<dbReference type="Proteomes" id="UP000275504">
    <property type="component" value="Chromosome"/>
</dbReference>
<dbReference type="EMBL" id="LR134359">
    <property type="protein sequence ID" value="VEG60845.1"/>
    <property type="molecule type" value="Genomic_DNA"/>
</dbReference>
<evidence type="ECO:0000313" key="4">
    <source>
        <dbReference type="Proteomes" id="UP000275504"/>
    </source>
</evidence>
<dbReference type="AlphaFoldDB" id="A0A3S4SUT3"/>
<dbReference type="EMBL" id="LR134359">
    <property type="protein sequence ID" value="VEG62192.1"/>
    <property type="molecule type" value="Genomic_DNA"/>
</dbReference>
<evidence type="ECO:0000259" key="1">
    <source>
        <dbReference type="Pfam" id="PF09643"/>
    </source>
</evidence>
<dbReference type="InterPro" id="IPR023385">
    <property type="entry name" value="YopX-like_C"/>
</dbReference>
<feature type="domain" description="YopX protein" evidence="1">
    <location>
        <begin position="8"/>
        <end position="129"/>
    </location>
</feature>
<name>A0A3S4SUT3_CAMJU</name>